<keyword evidence="1" id="KW-0238">DNA-binding</keyword>
<reference evidence="1 2" key="1">
    <citation type="submission" date="2020-08" db="EMBL/GenBank/DDBJ databases">
        <title>Genomic Encyclopedia of Type Strains, Phase IV (KMG-V): Genome sequencing to study the core and pangenomes of soil and plant-associated prokaryotes.</title>
        <authorList>
            <person name="Whitman W."/>
        </authorList>
    </citation>
    <scope>NUCLEOTIDE SEQUENCE [LARGE SCALE GENOMIC DNA]</scope>
    <source>
        <strain evidence="1 2">M8UP14</strain>
    </source>
</reference>
<dbReference type="AlphaFoldDB" id="A0A7W7ZBM6"/>
<accession>A0A7W7ZBM6</accession>
<gene>
    <name evidence="1" type="ORF">HDF16_001601</name>
</gene>
<dbReference type="Proteomes" id="UP000540989">
    <property type="component" value="Unassembled WGS sequence"/>
</dbReference>
<proteinExistence type="predicted"/>
<protein>
    <submittedName>
        <fullName evidence="1">Putative DNA-binding protein</fullName>
    </submittedName>
</protein>
<evidence type="ECO:0000313" key="1">
    <source>
        <dbReference type="EMBL" id="MBB5056916.1"/>
    </source>
</evidence>
<comment type="caution">
    <text evidence="1">The sequence shown here is derived from an EMBL/GenBank/DDBJ whole genome shotgun (WGS) entry which is preliminary data.</text>
</comment>
<keyword evidence="2" id="KW-1185">Reference proteome</keyword>
<dbReference type="GO" id="GO:0003677">
    <property type="term" value="F:DNA binding"/>
    <property type="evidence" value="ECO:0007669"/>
    <property type="project" value="UniProtKB-KW"/>
</dbReference>
<organism evidence="1 2">
    <name type="scientific">Granulicella aggregans</name>
    <dbReference type="NCBI Taxonomy" id="474949"/>
    <lineage>
        <taxon>Bacteria</taxon>
        <taxon>Pseudomonadati</taxon>
        <taxon>Acidobacteriota</taxon>
        <taxon>Terriglobia</taxon>
        <taxon>Terriglobales</taxon>
        <taxon>Acidobacteriaceae</taxon>
        <taxon>Granulicella</taxon>
    </lineage>
</organism>
<sequence length="57" mass="6343">MPSPPQSRALIVYLPAPLKQQLRLLAFETDQPVSLHVRSFIRQGLESLGRTEGASLE</sequence>
<evidence type="ECO:0000313" key="2">
    <source>
        <dbReference type="Proteomes" id="UP000540989"/>
    </source>
</evidence>
<dbReference type="EMBL" id="JACHIP010000002">
    <property type="protein sequence ID" value="MBB5056916.1"/>
    <property type="molecule type" value="Genomic_DNA"/>
</dbReference>
<name>A0A7W7ZBM6_9BACT</name>